<dbReference type="Pfam" id="PF00015">
    <property type="entry name" value="MCPsignal"/>
    <property type="match status" value="1"/>
</dbReference>
<dbReference type="RefSeq" id="WP_170244890.1">
    <property type="nucleotide sequence ID" value="NZ_BJZO01000001.1"/>
</dbReference>
<dbReference type="SMART" id="SM00283">
    <property type="entry name" value="MA"/>
    <property type="match status" value="1"/>
</dbReference>
<keyword evidence="1 2" id="KW-0807">Transducer</keyword>
<sequence>MGEAITVTNGFGHLDGDDEYEALREFHGLDQNVVRTLKEIGRSLEPRLEGLAQSFYRRLQENPTMAAKIEKAGGLERLMKIQQDHWQALFSDPVGPEQRERAQHIGRVHERIGLGTEWFIGAALVQAELFLGALLERTRRPAEARTAMDAVLRMLFFDLGQSVSAYEHRGVASLFESEILTISDMLEREAISTVGEIAHKSARFNQIARQVAMRSQELDHIAADLARTATEVASEIQVIASAASQMQTLGSAIGVQIDASSEASQRMLESAHRASDTVSGLSEAANQIADVVQLIRTIAAQTKLLSLNATIEAARAGEAGKGFAVVAQEVKSLATQTDASIGDVSARASEIRQGTLSTAERIAEVSGSIADMERAASDIAQAAREQRAAAEEVAACMAGAARGAGTVAERMRDVARQAEANNGSSEVLEDMSAALNQDMLQMRDRIQGIVRTSTVHGAHVRVPVAMPARIGGGAPLDTDALPVMVIDLSTAGALIRPPNTHEVKAWPMGTILALEIAPLSSLGLIECRVLMPSGAATHVQFTSLTPAQRQDLGQALQVIKTRDERMAALGREVAAEVIRRFEEGLARKTLDRDDLFDEAYQAVPGSDPPQVTTRFCSFTDRVLPDLLDGTLTRGEDIVFCCVCDRNAYIPTHNSVYSKPQRPGDPVWNTANSRNRRIFDDRAGLLAAHNREPMFFQTYERNMGGGKIVYLKEVDMPIMVGGEHWGSVRLAYRG</sequence>
<comment type="caution">
    <text evidence="4">The sequence shown here is derived from an EMBL/GenBank/DDBJ whole genome shotgun (WGS) entry which is preliminary data.</text>
</comment>
<evidence type="ECO:0000259" key="3">
    <source>
        <dbReference type="PROSITE" id="PS50111"/>
    </source>
</evidence>
<dbReference type="InterPro" id="IPR009050">
    <property type="entry name" value="Globin-like_sf"/>
</dbReference>
<dbReference type="Gene3D" id="1.10.490.10">
    <property type="entry name" value="Globins"/>
    <property type="match status" value="1"/>
</dbReference>
<dbReference type="InterPro" id="IPR039379">
    <property type="entry name" value="Protoglobin_sensor_dom"/>
</dbReference>
<evidence type="ECO:0000256" key="2">
    <source>
        <dbReference type="PROSITE-ProRule" id="PRU00284"/>
    </source>
</evidence>
<dbReference type="GO" id="GO:0020037">
    <property type="term" value="F:heme binding"/>
    <property type="evidence" value="ECO:0007669"/>
    <property type="project" value="InterPro"/>
</dbReference>
<dbReference type="InterPro" id="IPR004089">
    <property type="entry name" value="MCPsignal_dom"/>
</dbReference>
<dbReference type="Gene3D" id="1.10.287.950">
    <property type="entry name" value="Methyl-accepting chemotaxis protein"/>
    <property type="match status" value="1"/>
</dbReference>
<evidence type="ECO:0000313" key="5">
    <source>
        <dbReference type="Proteomes" id="UP000321567"/>
    </source>
</evidence>
<dbReference type="InterPro" id="IPR044398">
    <property type="entry name" value="Globin-sensor_dom"/>
</dbReference>
<dbReference type="GO" id="GO:0016020">
    <property type="term" value="C:membrane"/>
    <property type="evidence" value="ECO:0007669"/>
    <property type="project" value="InterPro"/>
</dbReference>
<dbReference type="Proteomes" id="UP000321567">
    <property type="component" value="Unassembled WGS sequence"/>
</dbReference>
<dbReference type="PROSITE" id="PS50111">
    <property type="entry name" value="CHEMOTAXIS_TRANSDUC_2"/>
    <property type="match status" value="1"/>
</dbReference>
<dbReference type="GO" id="GO:0019825">
    <property type="term" value="F:oxygen binding"/>
    <property type="evidence" value="ECO:0007669"/>
    <property type="project" value="InterPro"/>
</dbReference>
<dbReference type="CDD" id="cd01068">
    <property type="entry name" value="globin_sensor"/>
    <property type="match status" value="1"/>
</dbReference>
<dbReference type="SUPFAM" id="SSF58104">
    <property type="entry name" value="Methyl-accepting chemotaxis protein (MCP) signaling domain"/>
    <property type="match status" value="1"/>
</dbReference>
<evidence type="ECO:0000313" key="4">
    <source>
        <dbReference type="EMBL" id="GEO79921.1"/>
    </source>
</evidence>
<accession>A0A512H3B1</accession>
<dbReference type="PANTHER" id="PTHR32089">
    <property type="entry name" value="METHYL-ACCEPTING CHEMOTAXIS PROTEIN MCPB"/>
    <property type="match status" value="1"/>
</dbReference>
<evidence type="ECO:0000256" key="1">
    <source>
        <dbReference type="ARBA" id="ARBA00023224"/>
    </source>
</evidence>
<feature type="domain" description="Methyl-accepting transducer" evidence="3">
    <location>
        <begin position="200"/>
        <end position="429"/>
    </location>
</feature>
<dbReference type="Pfam" id="PF11563">
    <property type="entry name" value="Protoglobin"/>
    <property type="match status" value="1"/>
</dbReference>
<organism evidence="4 5">
    <name type="scientific">Pararhodospirillum oryzae</name>
    <dbReference type="NCBI Taxonomy" id="478448"/>
    <lineage>
        <taxon>Bacteria</taxon>
        <taxon>Pseudomonadati</taxon>
        <taxon>Pseudomonadota</taxon>
        <taxon>Alphaproteobacteria</taxon>
        <taxon>Rhodospirillales</taxon>
        <taxon>Rhodospirillaceae</taxon>
        <taxon>Pararhodospirillum</taxon>
    </lineage>
</organism>
<gene>
    <name evidence="4" type="ORF">ROR02_00520</name>
</gene>
<dbReference type="GO" id="GO:0007165">
    <property type="term" value="P:signal transduction"/>
    <property type="evidence" value="ECO:0007669"/>
    <property type="project" value="UniProtKB-KW"/>
</dbReference>
<keyword evidence="5" id="KW-1185">Reference proteome</keyword>
<protein>
    <submittedName>
        <fullName evidence="4">Chemotaxis protein</fullName>
    </submittedName>
</protein>
<dbReference type="AlphaFoldDB" id="A0A512H3B1"/>
<name>A0A512H3B1_9PROT</name>
<dbReference type="InterPro" id="IPR012292">
    <property type="entry name" value="Globin/Proto"/>
</dbReference>
<dbReference type="PANTHER" id="PTHR32089:SF112">
    <property type="entry name" value="LYSOZYME-LIKE PROTEIN-RELATED"/>
    <property type="match status" value="1"/>
</dbReference>
<proteinExistence type="predicted"/>
<dbReference type="EMBL" id="BJZO01000001">
    <property type="protein sequence ID" value="GEO79921.1"/>
    <property type="molecule type" value="Genomic_DNA"/>
</dbReference>
<dbReference type="SUPFAM" id="SSF46458">
    <property type="entry name" value="Globin-like"/>
    <property type="match status" value="1"/>
</dbReference>
<reference evidence="4 5" key="1">
    <citation type="submission" date="2019-07" db="EMBL/GenBank/DDBJ databases">
        <title>Whole genome shotgun sequence of Rhodospirillum oryzae NBRC 107573.</title>
        <authorList>
            <person name="Hosoyama A."/>
            <person name="Uohara A."/>
            <person name="Ohji S."/>
            <person name="Ichikawa N."/>
        </authorList>
    </citation>
    <scope>NUCLEOTIDE SEQUENCE [LARGE SCALE GENOMIC DNA]</scope>
    <source>
        <strain evidence="4 5">NBRC 107573</strain>
    </source>
</reference>